<gene>
    <name evidence="2" type="ORF">BZL30_6544</name>
</gene>
<organism evidence="2 3">
    <name type="scientific">Mycobacterium kansasii</name>
    <dbReference type="NCBI Taxonomy" id="1768"/>
    <lineage>
        <taxon>Bacteria</taxon>
        <taxon>Bacillati</taxon>
        <taxon>Actinomycetota</taxon>
        <taxon>Actinomycetes</taxon>
        <taxon>Mycobacteriales</taxon>
        <taxon>Mycobacteriaceae</taxon>
        <taxon>Mycobacterium</taxon>
    </lineage>
</organism>
<dbReference type="RefSeq" id="WP_023368057.1">
    <property type="nucleotide sequence ID" value="NZ_BLYZ01000002.1"/>
</dbReference>
<accession>A0A1V3WUX3</accession>
<dbReference type="GeneID" id="29699341"/>
<keyword evidence="2" id="KW-0560">Oxidoreductase</keyword>
<comment type="caution">
    <text evidence="2">The sequence shown here is derived from an EMBL/GenBank/DDBJ whole genome shotgun (WGS) entry which is preliminary data.</text>
</comment>
<sequence>MSSSIAVIARFSPRPESMDALRVLLAGMTGPTRAEDGCRTYDLYESADGAELVLFERYRDHSALDEHRGSAHYRSYREQLPALLSKPIAVTVLSPLDEATGSERIQPR</sequence>
<evidence type="ECO:0000313" key="3">
    <source>
        <dbReference type="Proteomes" id="UP000189229"/>
    </source>
</evidence>
<name>A0A1V3WUX3_MYCKA</name>
<evidence type="ECO:0000259" key="1">
    <source>
        <dbReference type="PROSITE" id="PS51725"/>
    </source>
</evidence>
<dbReference type="PANTHER" id="PTHR33336">
    <property type="entry name" value="QUINOL MONOOXYGENASE YGIN-RELATED"/>
    <property type="match status" value="1"/>
</dbReference>
<dbReference type="InterPro" id="IPR011008">
    <property type="entry name" value="Dimeric_a/b-barrel"/>
</dbReference>
<proteinExistence type="predicted"/>
<dbReference type="Gene3D" id="3.30.70.100">
    <property type="match status" value="1"/>
</dbReference>
<feature type="domain" description="ABM" evidence="1">
    <location>
        <begin position="5"/>
        <end position="93"/>
    </location>
</feature>
<protein>
    <submittedName>
        <fullName evidence="2">Antibiotic biosynthesis monooxygenase family protein</fullName>
    </submittedName>
</protein>
<dbReference type="InterPro" id="IPR007138">
    <property type="entry name" value="ABM_dom"/>
</dbReference>
<dbReference type="GO" id="GO:0004497">
    <property type="term" value="F:monooxygenase activity"/>
    <property type="evidence" value="ECO:0007669"/>
    <property type="project" value="UniProtKB-KW"/>
</dbReference>
<dbReference type="SUPFAM" id="SSF54909">
    <property type="entry name" value="Dimeric alpha+beta barrel"/>
    <property type="match status" value="1"/>
</dbReference>
<dbReference type="EMBL" id="MVBM01000006">
    <property type="protein sequence ID" value="OOK70735.1"/>
    <property type="molecule type" value="Genomic_DNA"/>
</dbReference>
<dbReference type="PANTHER" id="PTHR33336:SF3">
    <property type="entry name" value="ABM DOMAIN-CONTAINING PROTEIN"/>
    <property type="match status" value="1"/>
</dbReference>
<keyword evidence="2" id="KW-0503">Monooxygenase</keyword>
<reference evidence="2 3" key="1">
    <citation type="submission" date="2017-02" db="EMBL/GenBank/DDBJ databases">
        <title>Complete genome sequences of Mycobacterium kansasii strains isolated from rhesus macaques.</title>
        <authorList>
            <person name="Panda A."/>
            <person name="Nagaraj S."/>
            <person name="Zhao X."/>
            <person name="Tettelin H."/>
            <person name="Detolla L.J."/>
        </authorList>
    </citation>
    <scope>NUCLEOTIDE SEQUENCE [LARGE SCALE GENOMIC DNA]</scope>
    <source>
        <strain evidence="2 3">11-3813</strain>
    </source>
</reference>
<dbReference type="AlphaFoldDB" id="A0A1V3WUX3"/>
<dbReference type="Pfam" id="PF03992">
    <property type="entry name" value="ABM"/>
    <property type="match status" value="1"/>
</dbReference>
<evidence type="ECO:0000313" key="2">
    <source>
        <dbReference type="EMBL" id="OOK70735.1"/>
    </source>
</evidence>
<dbReference type="Proteomes" id="UP000189229">
    <property type="component" value="Unassembled WGS sequence"/>
</dbReference>
<dbReference type="InterPro" id="IPR050744">
    <property type="entry name" value="AI-2_Isomerase_LsrG"/>
</dbReference>
<dbReference type="PROSITE" id="PS51725">
    <property type="entry name" value="ABM"/>
    <property type="match status" value="1"/>
</dbReference>